<dbReference type="AlphaFoldDB" id="I1SAT4"/>
<accession>A0A098E113</accession>
<name>I1SAT4_GIBZE</name>
<dbReference type="VEuPathDB" id="FungiDB:FGRAMPH1_01G21991"/>
<keyword evidence="3" id="KW-1185">Reference proteome</keyword>
<dbReference type="HOGENOM" id="CLU_2085053_0_0_1"/>
<evidence type="ECO:0000313" key="3">
    <source>
        <dbReference type="Proteomes" id="UP000070720"/>
    </source>
</evidence>
<evidence type="ECO:0000313" key="2">
    <source>
        <dbReference type="EnsemblFungi" id="CEF86778"/>
    </source>
</evidence>
<reference evidence="2 3" key="2">
    <citation type="journal article" date="2010" name="Nature">
        <title>Comparative genomics reveals mobile pathogenicity chromosomes in Fusarium.</title>
        <authorList>
            <person name="Ma L.J."/>
            <person name="van der Does H.C."/>
            <person name="Borkovich K.A."/>
            <person name="Coleman J.J."/>
            <person name="Daboussi M.J."/>
            <person name="Di Pietro A."/>
            <person name="Dufresne M."/>
            <person name="Freitag M."/>
            <person name="Grabherr M."/>
            <person name="Henrissat B."/>
            <person name="Houterman P.M."/>
            <person name="Kang S."/>
            <person name="Shim W.B."/>
            <person name="Woloshuk C."/>
            <person name="Xie X."/>
            <person name="Xu J.R."/>
            <person name="Antoniw J."/>
            <person name="Baker S.E."/>
            <person name="Bluhm B.H."/>
            <person name="Breakspear A."/>
            <person name="Brown D.W."/>
            <person name="Butchko R.A."/>
            <person name="Chapman S."/>
            <person name="Coulson R."/>
            <person name="Coutinho P.M."/>
            <person name="Danchin E.G."/>
            <person name="Diener A."/>
            <person name="Gale L.R."/>
            <person name="Gardiner D.M."/>
            <person name="Goff S."/>
            <person name="Hammond-Kosack K.E."/>
            <person name="Hilburn K."/>
            <person name="Hua-Van A."/>
            <person name="Jonkers W."/>
            <person name="Kazan K."/>
            <person name="Kodira C.D."/>
            <person name="Koehrsen M."/>
            <person name="Kumar L."/>
            <person name="Lee Y.H."/>
            <person name="Li L."/>
            <person name="Manners J.M."/>
            <person name="Miranda-Saavedra D."/>
            <person name="Mukherjee M."/>
            <person name="Park G."/>
            <person name="Park J."/>
            <person name="Park S.Y."/>
            <person name="Proctor R.H."/>
            <person name="Regev A."/>
            <person name="Ruiz-Roldan M.C."/>
            <person name="Sain D."/>
            <person name="Sakthikumar S."/>
            <person name="Sykes S."/>
            <person name="Schwartz D.C."/>
            <person name="Turgeon B.G."/>
            <person name="Wapinski I."/>
            <person name="Yoder O."/>
            <person name="Young S."/>
            <person name="Zeng Q."/>
            <person name="Zhou S."/>
            <person name="Galagan J."/>
            <person name="Cuomo C.A."/>
            <person name="Kistler H.C."/>
            <person name="Rep M."/>
        </authorList>
    </citation>
    <scope>GENOME REANNOTATION</scope>
    <source>
        <strain evidence="3">ATCC MYA-4620 / CBS 123657 / FGSC 9075 / NRRL 31084 / PH-1</strain>
        <strain evidence="2">PH-1 / ATCC MYA-4620 / FGSC 9075 / NRRL 31084</strain>
    </source>
</reference>
<reference evidence="2" key="4">
    <citation type="submission" date="2017-01" db="UniProtKB">
        <authorList>
            <consortium name="EnsemblFungi"/>
        </authorList>
    </citation>
    <scope>IDENTIFICATION</scope>
    <source>
        <strain evidence="2">PH-1 / ATCC MYA-4620 / FGSC 9075 / NRRL 31084</strain>
    </source>
</reference>
<dbReference type="InParanoid" id="I1SAT4"/>
<dbReference type="Proteomes" id="UP000070720">
    <property type="component" value="Chromosome 3"/>
</dbReference>
<dbReference type="OrthoDB" id="10367367at2759"/>
<dbReference type="EMBL" id="HG970334">
    <property type="protein sequence ID" value="CEF86778.1"/>
    <property type="molecule type" value="Genomic_DNA"/>
</dbReference>
<organism evidence="1 3">
    <name type="scientific">Gibberella zeae (strain ATCC MYA-4620 / CBS 123657 / FGSC 9075 / NRRL 31084 / PH-1)</name>
    <name type="common">Wheat head blight fungus</name>
    <name type="synonym">Fusarium graminearum</name>
    <dbReference type="NCBI Taxonomy" id="229533"/>
    <lineage>
        <taxon>Eukaryota</taxon>
        <taxon>Fungi</taxon>
        <taxon>Dikarya</taxon>
        <taxon>Ascomycota</taxon>
        <taxon>Pezizomycotina</taxon>
        <taxon>Sordariomycetes</taxon>
        <taxon>Hypocreomycetidae</taxon>
        <taxon>Hypocreales</taxon>
        <taxon>Nectriaceae</taxon>
        <taxon>Fusarium</taxon>
    </lineage>
</organism>
<reference evidence="2 3" key="1">
    <citation type="journal article" date="2007" name="Science">
        <title>The Fusarium graminearum genome reveals a link between localized polymorphism and pathogen specialization.</title>
        <authorList>
            <person name="Cuomo C.A."/>
            <person name="Gueldener U."/>
            <person name="Xu J.-R."/>
            <person name="Trail F."/>
            <person name="Turgeon B.G."/>
            <person name="Di Pietro A."/>
            <person name="Walton J.D."/>
            <person name="Ma L.-J."/>
            <person name="Baker S.E."/>
            <person name="Rep M."/>
            <person name="Adam G."/>
            <person name="Antoniw J."/>
            <person name="Baldwin T."/>
            <person name="Calvo S.E."/>
            <person name="Chang Y.-L."/>
            <person name="DeCaprio D."/>
            <person name="Gale L.R."/>
            <person name="Gnerre S."/>
            <person name="Goswami R.S."/>
            <person name="Hammond-Kosack K."/>
            <person name="Harris L.J."/>
            <person name="Hilburn K."/>
            <person name="Kennell J.C."/>
            <person name="Kroken S."/>
            <person name="Magnuson J.K."/>
            <person name="Mannhaupt G."/>
            <person name="Mauceli E.W."/>
            <person name="Mewes H.-W."/>
            <person name="Mitterbauer R."/>
            <person name="Muehlbauer G."/>
            <person name="Muensterkoetter M."/>
            <person name="Nelson D."/>
            <person name="O'Donnell K."/>
            <person name="Ouellet T."/>
            <person name="Qi W."/>
            <person name="Quesneville H."/>
            <person name="Roncero M.I.G."/>
            <person name="Seong K.-Y."/>
            <person name="Tetko I.V."/>
            <person name="Urban M."/>
            <person name="Waalwijk C."/>
            <person name="Ward T.J."/>
            <person name="Yao J."/>
            <person name="Birren B.W."/>
            <person name="Kistler H.C."/>
        </authorList>
    </citation>
    <scope>NUCLEOTIDE SEQUENCE [LARGE SCALE GENOMIC DNA]</scope>
    <source>
        <strain evidence="3">ATCC MYA-4620 / CBS 123657 / FGSC 9075 / NRRL 31084 / PH-1</strain>
        <strain evidence="2">PH-1 / ATCC MYA-4620 / FGSC 9075 / NRRL 31084</strain>
    </source>
</reference>
<dbReference type="KEGG" id="fgr:FGSG_13965"/>
<evidence type="ECO:0000313" key="1">
    <source>
        <dbReference type="EMBL" id="CEF86778.1"/>
    </source>
</evidence>
<gene>
    <name evidence="1" type="ORF">FGRAMPH1_01T21991</name>
</gene>
<dbReference type="EnsemblFungi" id="CEF86778">
    <property type="protein sequence ID" value="CEF86778"/>
    <property type="gene ID" value="FGRRES_13965"/>
</dbReference>
<proteinExistence type="predicted"/>
<reference evidence="1 3" key="3">
    <citation type="journal article" date="2015" name="BMC Genomics">
        <title>The completed genome sequence of the pathogenic ascomycete fungus Fusarium graminearum.</title>
        <authorList>
            <person name="King R."/>
            <person name="Urban M."/>
            <person name="Hammond-Kosack M.C."/>
            <person name="Hassani-Pak K."/>
            <person name="Hammond-Kosack K.E."/>
        </authorList>
    </citation>
    <scope>NUCLEOTIDE SEQUENCE [LARGE SCALE GENOMIC DNA]</scope>
    <source>
        <strain evidence="3">ATCC MYA-4620 / CBS 123657 / FGSC 9075 / NRRL 31084 / PH-1</strain>
        <strain evidence="1">PH-1</strain>
    </source>
</reference>
<sequence length="117" mass="12710">MELLFCCHVAESGPRNITNQRGAVTQLMEGSDPRHSTDYTHSTIHAVMTSQLVQCLTPVIEYTSLFSYTSAVETTGLRGPDYSHLPNGVNAKLTQPASSSMSAKAKPPPVFIRCHSC</sequence>
<protein>
    <submittedName>
        <fullName evidence="1">Chromosome 3, complete genome</fullName>
    </submittedName>
</protein>
<dbReference type="RefSeq" id="XP_011325819.1">
    <property type="nucleotide sequence ID" value="XM_011327517.1"/>
</dbReference>
<accession>I1SAT4</accession>